<sequence length="234" mass="27037">MKKFKIQKLPRVDRYFSDHASIDCDLRIKRPVSKVKMVTYRKLKSVNMTDLRNNLASSDLCTNVYSERRSPYDLEKLVENYGRMLSGLINYHAPIKTKRVTTRPQVPLYNEEIALATTQRHDNSCDLGKLFRGMKALLVPKDNLYVADYSDNRAPAVDIGGFFCRKINNIRNELGIIRAAMKEEDRVKDDPVVIENQRIYEFRQLSCEDVRSLVQKSARKTCTLDPIPTSMVVD</sequence>
<evidence type="ECO:0000313" key="2">
    <source>
        <dbReference type="Proteomes" id="UP001159427"/>
    </source>
</evidence>
<dbReference type="EMBL" id="CALNXI010000039">
    <property type="protein sequence ID" value="CAH3016305.1"/>
    <property type="molecule type" value="Genomic_DNA"/>
</dbReference>
<reference evidence="1 2" key="1">
    <citation type="submission" date="2022-05" db="EMBL/GenBank/DDBJ databases">
        <authorList>
            <consortium name="Genoscope - CEA"/>
            <person name="William W."/>
        </authorList>
    </citation>
    <scope>NUCLEOTIDE SEQUENCE [LARGE SCALE GENOMIC DNA]</scope>
</reference>
<keyword evidence="2" id="KW-1185">Reference proteome</keyword>
<evidence type="ECO:0000313" key="1">
    <source>
        <dbReference type="EMBL" id="CAH3016305.1"/>
    </source>
</evidence>
<gene>
    <name evidence="1" type="ORF">PEVE_00028177</name>
</gene>
<comment type="caution">
    <text evidence="1">The sequence shown here is derived from an EMBL/GenBank/DDBJ whole genome shotgun (WGS) entry which is preliminary data.</text>
</comment>
<dbReference type="PANTHER" id="PTHR46670:SF3">
    <property type="entry name" value="ENDONUCLEASE_EXONUCLEASE_PHOSPHATASE DOMAIN-CONTAINING PROTEIN"/>
    <property type="match status" value="1"/>
</dbReference>
<proteinExistence type="predicted"/>
<accession>A0ABN8LK76</accession>
<dbReference type="Proteomes" id="UP001159427">
    <property type="component" value="Unassembled WGS sequence"/>
</dbReference>
<name>A0ABN8LK76_9CNID</name>
<protein>
    <submittedName>
        <fullName evidence="1">Uncharacterized protein</fullName>
    </submittedName>
</protein>
<dbReference type="PANTHER" id="PTHR46670">
    <property type="entry name" value="ENDO/EXONUCLEASE/PHOSPHATASE DOMAIN-CONTAINING PROTEIN"/>
    <property type="match status" value="1"/>
</dbReference>
<organism evidence="1 2">
    <name type="scientific">Porites evermanni</name>
    <dbReference type="NCBI Taxonomy" id="104178"/>
    <lineage>
        <taxon>Eukaryota</taxon>
        <taxon>Metazoa</taxon>
        <taxon>Cnidaria</taxon>
        <taxon>Anthozoa</taxon>
        <taxon>Hexacorallia</taxon>
        <taxon>Scleractinia</taxon>
        <taxon>Fungiina</taxon>
        <taxon>Poritidae</taxon>
        <taxon>Porites</taxon>
    </lineage>
</organism>